<dbReference type="InterPro" id="IPR016007">
    <property type="entry name" value="Alpha_rhamnosid"/>
</dbReference>
<evidence type="ECO:0000259" key="5">
    <source>
        <dbReference type="Pfam" id="PF08531"/>
    </source>
</evidence>
<dbReference type="GO" id="GO:0030596">
    <property type="term" value="F:alpha-L-rhamnosidase activity"/>
    <property type="evidence" value="ECO:0007669"/>
    <property type="project" value="UniProtKB-EC"/>
</dbReference>
<dbReference type="Gene3D" id="2.60.40.10">
    <property type="entry name" value="Immunoglobulins"/>
    <property type="match status" value="1"/>
</dbReference>
<dbReference type="EMBL" id="DXBO01000157">
    <property type="protein sequence ID" value="HIZ49218.1"/>
    <property type="molecule type" value="Genomic_DNA"/>
</dbReference>
<name>A0A9D2F4J0_9FIRM</name>
<dbReference type="InterPro" id="IPR013737">
    <property type="entry name" value="Bac_rhamnosid_N"/>
</dbReference>
<dbReference type="EC" id="3.2.1.40" evidence="2"/>
<dbReference type="InterPro" id="IPR008928">
    <property type="entry name" value="6-hairpin_glycosidase_sf"/>
</dbReference>
<dbReference type="AlphaFoldDB" id="A0A9D2F4J0"/>
<dbReference type="Pfam" id="PF17389">
    <property type="entry name" value="Bac_rhamnosid6H"/>
    <property type="match status" value="1"/>
</dbReference>
<reference evidence="8" key="1">
    <citation type="journal article" date="2021" name="PeerJ">
        <title>Extensive microbial diversity within the chicken gut microbiome revealed by metagenomics and culture.</title>
        <authorList>
            <person name="Gilroy R."/>
            <person name="Ravi A."/>
            <person name="Getino M."/>
            <person name="Pursley I."/>
            <person name="Horton D.L."/>
            <person name="Alikhan N.F."/>
            <person name="Baker D."/>
            <person name="Gharbi K."/>
            <person name="Hall N."/>
            <person name="Watson M."/>
            <person name="Adriaenssens E.M."/>
            <person name="Foster-Nyarko E."/>
            <person name="Jarju S."/>
            <person name="Secka A."/>
            <person name="Antonio M."/>
            <person name="Oren A."/>
            <person name="Chaudhuri R.R."/>
            <person name="La Ragione R."/>
            <person name="Hildebrand F."/>
            <person name="Pallen M.J."/>
        </authorList>
    </citation>
    <scope>NUCLEOTIDE SEQUENCE</scope>
    <source>
        <strain evidence="8">3436</strain>
    </source>
</reference>
<feature type="domain" description="Alpha-L-rhamnosidase C-terminal" evidence="7">
    <location>
        <begin position="758"/>
        <end position="827"/>
    </location>
</feature>
<dbReference type="PANTHER" id="PTHR33307:SF6">
    <property type="entry name" value="ALPHA-RHAMNOSIDASE (EUROFUNG)-RELATED"/>
    <property type="match status" value="1"/>
</dbReference>
<evidence type="ECO:0000313" key="9">
    <source>
        <dbReference type="Proteomes" id="UP000824031"/>
    </source>
</evidence>
<gene>
    <name evidence="8" type="ORF">H9810_10900</name>
</gene>
<dbReference type="Proteomes" id="UP000824031">
    <property type="component" value="Unassembled WGS sequence"/>
</dbReference>
<dbReference type="Gene3D" id="2.60.420.10">
    <property type="entry name" value="Maltose phosphorylase, domain 3"/>
    <property type="match status" value="1"/>
</dbReference>
<dbReference type="Pfam" id="PF17390">
    <property type="entry name" value="Bac_rhamnosid_C"/>
    <property type="match status" value="1"/>
</dbReference>
<evidence type="ECO:0000256" key="3">
    <source>
        <dbReference type="ARBA" id="ARBA00022801"/>
    </source>
</evidence>
<proteinExistence type="predicted"/>
<evidence type="ECO:0000256" key="1">
    <source>
        <dbReference type="ARBA" id="ARBA00001445"/>
    </source>
</evidence>
<dbReference type="PIRSF" id="PIRSF010631">
    <property type="entry name" value="A-rhamnsds"/>
    <property type="match status" value="1"/>
</dbReference>
<dbReference type="InterPro" id="IPR035396">
    <property type="entry name" value="Bac_rhamnosid6H"/>
</dbReference>
<dbReference type="PANTHER" id="PTHR33307">
    <property type="entry name" value="ALPHA-RHAMNOSIDASE (EUROFUNG)"/>
    <property type="match status" value="1"/>
</dbReference>
<dbReference type="Pfam" id="PF05592">
    <property type="entry name" value="Bac_rhamnosid"/>
    <property type="match status" value="1"/>
</dbReference>
<evidence type="ECO:0000313" key="8">
    <source>
        <dbReference type="EMBL" id="HIZ49218.1"/>
    </source>
</evidence>
<dbReference type="Pfam" id="PF25788">
    <property type="entry name" value="Ig_Rha78A_N"/>
    <property type="match status" value="1"/>
</dbReference>
<reference evidence="8" key="2">
    <citation type="submission" date="2021-04" db="EMBL/GenBank/DDBJ databases">
        <authorList>
            <person name="Gilroy R."/>
        </authorList>
    </citation>
    <scope>NUCLEOTIDE SEQUENCE</scope>
    <source>
        <strain evidence="8">3436</strain>
    </source>
</reference>
<evidence type="ECO:0000256" key="2">
    <source>
        <dbReference type="ARBA" id="ARBA00012652"/>
    </source>
</evidence>
<dbReference type="InterPro" id="IPR008902">
    <property type="entry name" value="Rhamnosid_concanavalin"/>
</dbReference>
<protein>
    <recommendedName>
        <fullName evidence="2">alpha-L-rhamnosidase</fullName>
        <ecNumber evidence="2">3.2.1.40</ecNumber>
    </recommendedName>
</protein>
<accession>A0A9D2F4J0</accession>
<feature type="domain" description="Alpha-L-rhamnosidase six-hairpin glycosidase" evidence="6">
    <location>
        <begin position="408"/>
        <end position="755"/>
    </location>
</feature>
<keyword evidence="3 8" id="KW-0378">Hydrolase</keyword>
<dbReference type="Pfam" id="PF08531">
    <property type="entry name" value="Bac_rhamnosid_N"/>
    <property type="match status" value="1"/>
</dbReference>
<dbReference type="InterPro" id="IPR012341">
    <property type="entry name" value="6hp_glycosidase-like_sf"/>
</dbReference>
<dbReference type="SUPFAM" id="SSF48208">
    <property type="entry name" value="Six-hairpin glycosidases"/>
    <property type="match status" value="1"/>
</dbReference>
<dbReference type="InterPro" id="IPR035398">
    <property type="entry name" value="Bac_rhamnosid_C"/>
</dbReference>
<dbReference type="InterPro" id="IPR013783">
    <property type="entry name" value="Ig-like_fold"/>
</dbReference>
<dbReference type="Gene3D" id="1.50.10.10">
    <property type="match status" value="1"/>
</dbReference>
<sequence>MLKLYDLTIEYKHHPLGLDEVQPRFGWKLDSDEQNVVQTAWQITLNSEGCPVWDSGRVETDQSILAEYLGPNLLPRTAYEWTVTVWDNYGETASASSGFETGLLRGADLEGKATWITHDLPAEETACPVYTKTFAVSGPVAKTRLYATALGVYEAEFNGQPVSDTYFAPGWTNYHKRLQYQTYTLDVQEGENTLAVTVGNGWYKGALGFTPVSNNYGDRTALLAAVCITYADGREEWIGTGTDWQVTTGPIRESEIYNGEVQDFTLAPEAPRPAMAFDYGFDTLVGQENEPVRCLQRLEPVREFTTPAGEHVFDFGQNLTGWVETDIDAQPGQTLVLHHAESLDEKGNFYTGNLSFAKATDTWKLAGGPVVVRPHFTWHGFRYLWVEGLREGQSARFTACHLSTDLAQTGSFHCSDKRVDRLQQNIQWSQRDNFLDIPTDCPQRSERLGWTGDVTAFCATAAFNQNIMPFMTKWLRDLASEQNPETGMPQVVPNILSGSQDGAAFWGDVATVLPWTLYRAYGDKRLLAAQYPSMVQWVEFIETRCEETGLWKKGFQYGDWLGLDTEQNGLADERKGATDDYFAANVCFAWSLQILADTAGVLGYAEEERRWRMRRDALIRAFREEYVTPSGRLVSETQTALVLALHFGMVPEEHRPRLIGLLVNNIEAHKTHLTTGFIGTPFACLALSDCGRHDVAGKLLLQEDSPSWLYEVKMGATTIWERWNSILPDGSFNPANMNSLNHYSYGSIGSWLYTRLCGLEIVEPGYKVFAVKPRFIKGITWAKLEYESVYGKIALAWRCEGGKITVDLTVPANTTALLTLPEKTDTLTLGSGSYHYEYDTDTRLEQDRYTMETPLHTVLEHPAARAMLAQYAPEMLNNPMLEYVINEPISALLAYSPDAKPLFEGVLLAMNNAEKENG</sequence>
<organism evidence="8 9">
    <name type="scientific">Candidatus Gemmiger excrementavium</name>
    <dbReference type="NCBI Taxonomy" id="2838608"/>
    <lineage>
        <taxon>Bacteria</taxon>
        <taxon>Bacillati</taxon>
        <taxon>Bacillota</taxon>
        <taxon>Clostridia</taxon>
        <taxon>Eubacteriales</taxon>
        <taxon>Gemmiger</taxon>
    </lineage>
</organism>
<dbReference type="GO" id="GO:0005975">
    <property type="term" value="P:carbohydrate metabolic process"/>
    <property type="evidence" value="ECO:0007669"/>
    <property type="project" value="InterPro"/>
</dbReference>
<feature type="domain" description="Bacterial alpha-L-rhamnosidase N-terminal" evidence="5">
    <location>
        <begin position="140"/>
        <end position="269"/>
    </location>
</feature>
<comment type="catalytic activity">
    <reaction evidence="1">
        <text>Hydrolysis of terminal non-reducing alpha-L-rhamnose residues in alpha-L-rhamnosides.</text>
        <dbReference type="EC" id="3.2.1.40"/>
    </reaction>
</comment>
<evidence type="ECO:0000259" key="6">
    <source>
        <dbReference type="Pfam" id="PF17389"/>
    </source>
</evidence>
<evidence type="ECO:0000259" key="7">
    <source>
        <dbReference type="Pfam" id="PF17390"/>
    </source>
</evidence>
<feature type="domain" description="Alpha-L-rhamnosidase concanavalin-like" evidence="4">
    <location>
        <begin position="306"/>
        <end position="402"/>
    </location>
</feature>
<comment type="caution">
    <text evidence="8">The sequence shown here is derived from an EMBL/GenBank/DDBJ whole genome shotgun (WGS) entry which is preliminary data.</text>
</comment>
<evidence type="ECO:0000259" key="4">
    <source>
        <dbReference type="Pfam" id="PF05592"/>
    </source>
</evidence>
<dbReference type="Gene3D" id="2.60.120.260">
    <property type="entry name" value="Galactose-binding domain-like"/>
    <property type="match status" value="2"/>
</dbReference>